<evidence type="ECO:0000256" key="3">
    <source>
        <dbReference type="ARBA" id="ARBA00022729"/>
    </source>
</evidence>
<dbReference type="InterPro" id="IPR056861">
    <property type="entry name" value="HMCN1-like_VWA"/>
</dbReference>
<dbReference type="InterPro" id="IPR002035">
    <property type="entry name" value="VWF_A"/>
</dbReference>
<dbReference type="PROSITE" id="PS50234">
    <property type="entry name" value="VWFA"/>
    <property type="match status" value="1"/>
</dbReference>
<feature type="region of interest" description="Disordered" evidence="4">
    <location>
        <begin position="238"/>
        <end position="262"/>
    </location>
</feature>
<reference evidence="6" key="1">
    <citation type="submission" date="2022-11" db="EMBL/GenBank/DDBJ databases">
        <title>Centuries of genome instability and evolution in soft-shell clam transmissible cancer (bioRxiv).</title>
        <authorList>
            <person name="Hart S.F.M."/>
            <person name="Yonemitsu M.A."/>
            <person name="Giersch R.M."/>
            <person name="Beal B.F."/>
            <person name="Arriagada G."/>
            <person name="Davis B.W."/>
            <person name="Ostrander E.A."/>
            <person name="Goff S.P."/>
            <person name="Metzger M.J."/>
        </authorList>
    </citation>
    <scope>NUCLEOTIDE SEQUENCE</scope>
    <source>
        <strain evidence="6">MELC-2E11</strain>
        <tissue evidence="6">Siphon/mantle</tissue>
    </source>
</reference>
<dbReference type="InterPro" id="IPR036465">
    <property type="entry name" value="vWFA_dom_sf"/>
</dbReference>
<accession>A0ABY7E2K8</accession>
<feature type="domain" description="VWFA" evidence="5">
    <location>
        <begin position="11"/>
        <end position="195"/>
    </location>
</feature>
<keyword evidence="2" id="KW-0964">Secreted</keyword>
<dbReference type="Pfam" id="PF25106">
    <property type="entry name" value="VWA_4"/>
    <property type="match status" value="1"/>
</dbReference>
<evidence type="ECO:0000256" key="4">
    <source>
        <dbReference type="SAM" id="MobiDB-lite"/>
    </source>
</evidence>
<name>A0ABY7E2K8_MYAAR</name>
<gene>
    <name evidence="6" type="ORF">MAR_010002</name>
</gene>
<dbReference type="PANTHER" id="PTHR47824">
    <property type="entry name" value="UBIQUITIN-LIKE DOMAIN-CONTAINING PROTEIN"/>
    <property type="match status" value="1"/>
</dbReference>
<sequence length="527" mass="59010">MAGLPPGGVFELAICFDTTGSMSRVIDEVKGRVQDMIQRLQADIPAIRIAVLAHGDYCDAEVFYLEKHVDFTTNVAELTDFINNVDGTGGGDPEECYEYMMRLVRGLQWMAGSQRALVMIGDSVPHEPGYDLNTDNIDWRQEAREFASMGIKIYGVQAFEEEASAMFFEELAMVTSGEHLQLSNLSNIVDFIMAICYRERGAEYLDNYEAEVRAREARMGLNKDLEGLFGVLRRGDSGASLRRGHSNASLKKGNSNASLRRGNSNISLRRVNSAPSRTGSLVTAASTLSTMSAVAVPPTPISPITSTSTSSVVITASASVKRIRQPKRTVKSPAINQKKTLQGKPRVQKIGKTKSAVLKGLERQTVPDSKFLLKGRTVCQRWSQWKLAIRNDRTGSSTFQKVNPKALVTPFWIKKRLFPRDALGRKALYEVAVQRGPHKRRQVVFCKACTIRTWTNWYKVIFNTKSVKIHLQKVLQTLGANVYVRRFRLDGLGKRQRELVQRFKGGRFYKYAWQSPGTPPSLTWAMQ</sequence>
<dbReference type="SMART" id="SM00327">
    <property type="entry name" value="VWA"/>
    <property type="match status" value="1"/>
</dbReference>
<organism evidence="6 7">
    <name type="scientific">Mya arenaria</name>
    <name type="common">Soft-shell clam</name>
    <dbReference type="NCBI Taxonomy" id="6604"/>
    <lineage>
        <taxon>Eukaryota</taxon>
        <taxon>Metazoa</taxon>
        <taxon>Spiralia</taxon>
        <taxon>Lophotrochozoa</taxon>
        <taxon>Mollusca</taxon>
        <taxon>Bivalvia</taxon>
        <taxon>Autobranchia</taxon>
        <taxon>Heteroconchia</taxon>
        <taxon>Euheterodonta</taxon>
        <taxon>Imparidentia</taxon>
        <taxon>Neoheterodontei</taxon>
        <taxon>Myida</taxon>
        <taxon>Myoidea</taxon>
        <taxon>Myidae</taxon>
        <taxon>Mya</taxon>
    </lineage>
</organism>
<comment type="subcellular location">
    <subcellularLocation>
        <location evidence="1">Secreted</location>
    </subcellularLocation>
</comment>
<dbReference type="Gene3D" id="3.40.50.410">
    <property type="entry name" value="von Willebrand factor, type A domain"/>
    <property type="match status" value="1"/>
</dbReference>
<dbReference type="SUPFAM" id="SSF53300">
    <property type="entry name" value="vWA-like"/>
    <property type="match status" value="1"/>
</dbReference>
<proteinExistence type="predicted"/>
<dbReference type="EMBL" id="CP111015">
    <property type="protein sequence ID" value="WAR03444.1"/>
    <property type="molecule type" value="Genomic_DNA"/>
</dbReference>
<keyword evidence="3" id="KW-0732">Signal</keyword>
<keyword evidence="7" id="KW-1185">Reference proteome</keyword>
<feature type="compositionally biased region" description="Polar residues" evidence="4">
    <location>
        <begin position="246"/>
        <end position="262"/>
    </location>
</feature>
<protein>
    <recommendedName>
        <fullName evidence="5">VWFA domain-containing protein</fullName>
    </recommendedName>
</protein>
<dbReference type="PANTHER" id="PTHR47824:SF3">
    <property type="entry name" value="UBIQUITIN-LIKE DOMAIN-CONTAINING PROTEIN"/>
    <property type="match status" value="1"/>
</dbReference>
<evidence type="ECO:0000256" key="1">
    <source>
        <dbReference type="ARBA" id="ARBA00004613"/>
    </source>
</evidence>
<dbReference type="Proteomes" id="UP001164746">
    <property type="component" value="Chromosome 4"/>
</dbReference>
<evidence type="ECO:0000256" key="2">
    <source>
        <dbReference type="ARBA" id="ARBA00022525"/>
    </source>
</evidence>
<dbReference type="CDD" id="cd00198">
    <property type="entry name" value="vWFA"/>
    <property type="match status" value="1"/>
</dbReference>
<evidence type="ECO:0000259" key="5">
    <source>
        <dbReference type="PROSITE" id="PS50234"/>
    </source>
</evidence>
<evidence type="ECO:0000313" key="7">
    <source>
        <dbReference type="Proteomes" id="UP001164746"/>
    </source>
</evidence>
<evidence type="ECO:0000313" key="6">
    <source>
        <dbReference type="EMBL" id="WAR03444.1"/>
    </source>
</evidence>